<proteinExistence type="predicted"/>
<feature type="domain" description="Major facilitator superfamily (MFS) profile" evidence="6">
    <location>
        <begin position="24"/>
        <end position="457"/>
    </location>
</feature>
<evidence type="ECO:0000256" key="3">
    <source>
        <dbReference type="ARBA" id="ARBA00022989"/>
    </source>
</evidence>
<protein>
    <submittedName>
        <fullName evidence="7">MFS transporter</fullName>
    </submittedName>
</protein>
<dbReference type="PROSITE" id="PS50850">
    <property type="entry name" value="MFS"/>
    <property type="match status" value="1"/>
</dbReference>
<evidence type="ECO:0000256" key="2">
    <source>
        <dbReference type="ARBA" id="ARBA00022692"/>
    </source>
</evidence>
<evidence type="ECO:0000256" key="4">
    <source>
        <dbReference type="ARBA" id="ARBA00023136"/>
    </source>
</evidence>
<evidence type="ECO:0000313" key="7">
    <source>
        <dbReference type="EMBL" id="TQD43664.1"/>
    </source>
</evidence>
<feature type="transmembrane region" description="Helical" evidence="5">
    <location>
        <begin position="146"/>
        <end position="167"/>
    </location>
</feature>
<feature type="transmembrane region" description="Helical" evidence="5">
    <location>
        <begin position="21"/>
        <end position="41"/>
    </location>
</feature>
<dbReference type="EMBL" id="VICB01000005">
    <property type="protein sequence ID" value="TQD43664.1"/>
    <property type="molecule type" value="Genomic_DNA"/>
</dbReference>
<feature type="transmembrane region" description="Helical" evidence="5">
    <location>
        <begin position="173"/>
        <end position="192"/>
    </location>
</feature>
<keyword evidence="2 5" id="KW-0812">Transmembrane</keyword>
<dbReference type="Proteomes" id="UP000319010">
    <property type="component" value="Unassembled WGS sequence"/>
</dbReference>
<dbReference type="Pfam" id="PF07690">
    <property type="entry name" value="MFS_1"/>
    <property type="match status" value="1"/>
</dbReference>
<dbReference type="PANTHER" id="PTHR23501">
    <property type="entry name" value="MAJOR FACILITATOR SUPERFAMILY"/>
    <property type="match status" value="1"/>
</dbReference>
<dbReference type="InterPro" id="IPR036259">
    <property type="entry name" value="MFS_trans_sf"/>
</dbReference>
<dbReference type="GO" id="GO:0005886">
    <property type="term" value="C:plasma membrane"/>
    <property type="evidence" value="ECO:0007669"/>
    <property type="project" value="UniProtKB-SubCell"/>
</dbReference>
<dbReference type="PANTHER" id="PTHR23501:SF154">
    <property type="entry name" value="MULTIDRUG-EFFLUX TRANSPORTER RV1634-RELATED"/>
    <property type="match status" value="1"/>
</dbReference>
<feature type="transmembrane region" description="Helical" evidence="5">
    <location>
        <begin position="61"/>
        <end position="81"/>
    </location>
</feature>
<feature type="transmembrane region" description="Helical" evidence="5">
    <location>
        <begin position="304"/>
        <end position="324"/>
    </location>
</feature>
<sequence>MSAPPESPISPSLGALLGSRAGHLALAVLIVELLAGMQVYLNQTVLPLLATEMGARNAYGLVTAAAQVPAFLTMPLGGAMLTRWRPARLMTALTVLLVVGAVVGALAPTIEVYVLGEILRGLAAGALATVTMGVMVAGLPDAWRRLCLAAGSGMWVVAALVGPVYASGISTSWGWRWALVAYLPLLIAARAVMAGRIGDLSLDEGEEGEEAVPWLPSGAMAAGVAIIGALRSSSPWFWPGVAGGTALVLWSCSRVLPAGTLCLATGRRAGIATLMWVCAFFLTLDYLVAPSAHDVLDMTPTQTGWALTAGGIGWSVVAIVCGARPAREPEAYRRRTALAAAFFVLGAALMTTTVLGRPGWWGLPVGYGVASIGMGLTHLDTMNRIVTDPAEPDGITHARAATAVTIAGAAGGAVLGTAATAFVAPTASGVEAARLWPTLALLAGGLLLTPLLARRAA</sequence>
<dbReference type="InterPro" id="IPR020846">
    <property type="entry name" value="MFS_dom"/>
</dbReference>
<name>A0A508A5F0_9ACTO</name>
<dbReference type="RefSeq" id="WP_141423942.1">
    <property type="nucleotide sequence ID" value="NZ_JASPFB010000002.1"/>
</dbReference>
<evidence type="ECO:0000256" key="5">
    <source>
        <dbReference type="SAM" id="Phobius"/>
    </source>
</evidence>
<evidence type="ECO:0000256" key="1">
    <source>
        <dbReference type="ARBA" id="ARBA00004651"/>
    </source>
</evidence>
<reference evidence="7 8" key="1">
    <citation type="submission" date="2019-06" db="EMBL/GenBank/DDBJ databases">
        <title>Draft genome sequence of Actinomyces johnsonii CCUG 34287T.</title>
        <authorList>
            <person name="Salva-Serra F."/>
            <person name="Cardew S."/>
            <person name="Moore E."/>
        </authorList>
    </citation>
    <scope>NUCLEOTIDE SEQUENCE [LARGE SCALE GENOMIC DNA]</scope>
    <source>
        <strain evidence="7 8">CCUG 34287</strain>
    </source>
</reference>
<feature type="transmembrane region" description="Helical" evidence="5">
    <location>
        <begin position="121"/>
        <end position="139"/>
    </location>
</feature>
<accession>A0A508A5F0</accession>
<feature type="transmembrane region" description="Helical" evidence="5">
    <location>
        <begin position="93"/>
        <end position="115"/>
    </location>
</feature>
<comment type="caution">
    <text evidence="7">The sequence shown here is derived from an EMBL/GenBank/DDBJ whole genome shotgun (WGS) entry which is preliminary data.</text>
</comment>
<keyword evidence="3 5" id="KW-1133">Transmembrane helix</keyword>
<gene>
    <name evidence="7" type="ORF">FK256_04985</name>
</gene>
<dbReference type="Gene3D" id="1.20.1250.20">
    <property type="entry name" value="MFS general substrate transporter like domains"/>
    <property type="match status" value="2"/>
</dbReference>
<dbReference type="SUPFAM" id="SSF103473">
    <property type="entry name" value="MFS general substrate transporter"/>
    <property type="match status" value="1"/>
</dbReference>
<organism evidence="7 8">
    <name type="scientific">Actinomyces johnsonii</name>
    <dbReference type="NCBI Taxonomy" id="544581"/>
    <lineage>
        <taxon>Bacteria</taxon>
        <taxon>Bacillati</taxon>
        <taxon>Actinomycetota</taxon>
        <taxon>Actinomycetes</taxon>
        <taxon>Actinomycetales</taxon>
        <taxon>Actinomycetaceae</taxon>
        <taxon>Actinomyces</taxon>
    </lineage>
</organism>
<feature type="transmembrane region" description="Helical" evidence="5">
    <location>
        <begin position="236"/>
        <end position="257"/>
    </location>
</feature>
<evidence type="ECO:0000259" key="6">
    <source>
        <dbReference type="PROSITE" id="PS50850"/>
    </source>
</evidence>
<feature type="transmembrane region" description="Helical" evidence="5">
    <location>
        <begin position="336"/>
        <end position="355"/>
    </location>
</feature>
<feature type="transmembrane region" description="Helical" evidence="5">
    <location>
        <begin position="435"/>
        <end position="453"/>
    </location>
</feature>
<dbReference type="InterPro" id="IPR011701">
    <property type="entry name" value="MFS"/>
</dbReference>
<feature type="transmembrane region" description="Helical" evidence="5">
    <location>
        <begin position="400"/>
        <end position="423"/>
    </location>
</feature>
<feature type="transmembrane region" description="Helical" evidence="5">
    <location>
        <begin position="269"/>
        <end position="289"/>
    </location>
</feature>
<dbReference type="AlphaFoldDB" id="A0A508A5F0"/>
<keyword evidence="4 5" id="KW-0472">Membrane</keyword>
<feature type="transmembrane region" description="Helical" evidence="5">
    <location>
        <begin position="361"/>
        <end position="379"/>
    </location>
</feature>
<evidence type="ECO:0000313" key="8">
    <source>
        <dbReference type="Proteomes" id="UP000319010"/>
    </source>
</evidence>
<dbReference type="GO" id="GO:0022857">
    <property type="term" value="F:transmembrane transporter activity"/>
    <property type="evidence" value="ECO:0007669"/>
    <property type="project" value="InterPro"/>
</dbReference>
<comment type="subcellular location">
    <subcellularLocation>
        <location evidence="1">Cell membrane</location>
        <topology evidence="1">Multi-pass membrane protein</topology>
    </subcellularLocation>
</comment>